<dbReference type="AlphaFoldDB" id="A0A0N4YQR3"/>
<dbReference type="InterPro" id="IPR036875">
    <property type="entry name" value="Znf_CCHC_sf"/>
</dbReference>
<gene>
    <name evidence="4" type="ORF">NBR_LOCUS19586</name>
</gene>
<dbReference type="Gene3D" id="4.10.60.10">
    <property type="entry name" value="Zinc finger, CCHC-type"/>
    <property type="match status" value="1"/>
</dbReference>
<accession>A0A0N4YQR3</accession>
<evidence type="ECO:0000256" key="2">
    <source>
        <dbReference type="SAM" id="MobiDB-lite"/>
    </source>
</evidence>
<feature type="region of interest" description="Disordered" evidence="2">
    <location>
        <begin position="429"/>
        <end position="455"/>
    </location>
</feature>
<dbReference type="Pfam" id="PF00098">
    <property type="entry name" value="zf-CCHC"/>
    <property type="match status" value="1"/>
</dbReference>
<keyword evidence="1" id="KW-0479">Metal-binding</keyword>
<dbReference type="STRING" id="27835.A0A0N4YQR3"/>
<feature type="domain" description="CCHC-type" evidence="3">
    <location>
        <begin position="482"/>
        <end position="499"/>
    </location>
</feature>
<dbReference type="EMBL" id="UYSL01024301">
    <property type="protein sequence ID" value="VDL83320.1"/>
    <property type="molecule type" value="Genomic_DNA"/>
</dbReference>
<keyword evidence="1" id="KW-0862">Zinc</keyword>
<keyword evidence="1" id="KW-0863">Zinc-finger</keyword>
<protein>
    <submittedName>
        <fullName evidence="6">CCHC-type domain-containing protein</fullName>
    </submittedName>
</protein>
<evidence type="ECO:0000259" key="3">
    <source>
        <dbReference type="PROSITE" id="PS50158"/>
    </source>
</evidence>
<feature type="compositionally biased region" description="Polar residues" evidence="2">
    <location>
        <begin position="191"/>
        <end position="205"/>
    </location>
</feature>
<evidence type="ECO:0000313" key="5">
    <source>
        <dbReference type="Proteomes" id="UP000271162"/>
    </source>
</evidence>
<reference evidence="6" key="1">
    <citation type="submission" date="2017-02" db="UniProtKB">
        <authorList>
            <consortium name="WormBaseParasite"/>
        </authorList>
    </citation>
    <scope>IDENTIFICATION</scope>
</reference>
<organism evidence="6">
    <name type="scientific">Nippostrongylus brasiliensis</name>
    <name type="common">Rat hookworm</name>
    <dbReference type="NCBI Taxonomy" id="27835"/>
    <lineage>
        <taxon>Eukaryota</taxon>
        <taxon>Metazoa</taxon>
        <taxon>Ecdysozoa</taxon>
        <taxon>Nematoda</taxon>
        <taxon>Chromadorea</taxon>
        <taxon>Rhabditida</taxon>
        <taxon>Rhabditina</taxon>
        <taxon>Rhabditomorpha</taxon>
        <taxon>Strongyloidea</taxon>
        <taxon>Heligmosomidae</taxon>
        <taxon>Nippostrongylus</taxon>
    </lineage>
</organism>
<dbReference type="GO" id="GO:0003676">
    <property type="term" value="F:nucleic acid binding"/>
    <property type="evidence" value="ECO:0007669"/>
    <property type="project" value="InterPro"/>
</dbReference>
<name>A0A0N4YQR3_NIPBR</name>
<dbReference type="GO" id="GO:0008270">
    <property type="term" value="F:zinc ion binding"/>
    <property type="evidence" value="ECO:0007669"/>
    <property type="project" value="UniProtKB-KW"/>
</dbReference>
<dbReference type="SMART" id="SM00343">
    <property type="entry name" value="ZnF_C2HC"/>
    <property type="match status" value="1"/>
</dbReference>
<reference evidence="4 5" key="2">
    <citation type="submission" date="2018-11" db="EMBL/GenBank/DDBJ databases">
        <authorList>
            <consortium name="Pathogen Informatics"/>
        </authorList>
    </citation>
    <scope>NUCLEOTIDE SEQUENCE [LARGE SCALE GENOMIC DNA]</scope>
</reference>
<dbReference type="SUPFAM" id="SSF57756">
    <property type="entry name" value="Retrovirus zinc finger-like domains"/>
    <property type="match status" value="1"/>
</dbReference>
<dbReference type="WBParaSite" id="NBR_0001958501-mRNA-1">
    <property type="protein sequence ID" value="NBR_0001958501-mRNA-1"/>
    <property type="gene ID" value="NBR_0001958501"/>
</dbReference>
<dbReference type="GO" id="GO:0019899">
    <property type="term" value="F:enzyme binding"/>
    <property type="evidence" value="ECO:0007669"/>
    <property type="project" value="UniProtKB-ARBA"/>
</dbReference>
<evidence type="ECO:0000313" key="4">
    <source>
        <dbReference type="EMBL" id="VDL83320.1"/>
    </source>
</evidence>
<dbReference type="PROSITE" id="PS50158">
    <property type="entry name" value="ZF_CCHC"/>
    <property type="match status" value="1"/>
</dbReference>
<proteinExistence type="predicted"/>
<sequence>MDNVPSTVEKRGPEYCSPLKVSEDYEQLVDNVRREDGQSRRQLAREILEKVVNIVNEGRVSKQAKANIEGELGKLVDLIQECEDERSIESARSQKLLNRIAASLTERGIESEGGWQEYLATMEKDGELVTNLCDLLKVDVFQLQEAVVNLKRKVDEGGSAAGKRSQVTGVVTDNITNTDMLQASPLVCGPTSASNSNERPASVMTTPAREESGENLHMQLVNYLRAMTCSDPGVFRGTPKENFSEFLRKFKRKYESVIACEATLVDILGDDHLGGRARNIFASLPRATKEQGFHAVTTEMARLLACDSTVKRMRALTELKNLKLRPSQDLAAFCVELERLGREANPQSCLEDRSLEFAHILLENVRHWPEHFQLVAALHNVDPKDAYERVKQLALSIEQSKLMLVVDGKPAWRTRFARYQEEERKKALVQAQDSRTARYDANEGGAVSGNTRGPGLGVVSSLPPLKRQEHQVTERGITPGGRKCYKCSRHGHIARDCPQRVSRVNRITQQLETEEAESLSEIIRKARCSEVSAQADVDEELLGARVVTQVSLLGESVPALVDTGSMISIVPVEILALAQDRGYDIDSLRTVSKSKLAPVYDASNNRMELLGAVYMNATVEGGDSNVVAFHIAPGKAKELLLGTNALAKLGVCVSIARKGEEPKQLLGTPSLDSKVVVLGRRYIPPGEVAWVQVRCQGVPENTVDKVIWPGRASMVAGVYRIQDGETTVPVVNNNMEAMILKEGEEVGHWSTDKWQQQWDGNPLVWEDKEIPLSEAQRISNSSTTSAARADKEKISAVEVAMFLSAGE</sequence>
<evidence type="ECO:0000313" key="6">
    <source>
        <dbReference type="WBParaSite" id="NBR_0001958501-mRNA-1"/>
    </source>
</evidence>
<dbReference type="Proteomes" id="UP000271162">
    <property type="component" value="Unassembled WGS sequence"/>
</dbReference>
<dbReference type="GO" id="GO:0005737">
    <property type="term" value="C:cytoplasm"/>
    <property type="evidence" value="ECO:0007669"/>
    <property type="project" value="UniProtKB-ARBA"/>
</dbReference>
<keyword evidence="5" id="KW-1185">Reference proteome</keyword>
<dbReference type="InterPro" id="IPR001878">
    <property type="entry name" value="Znf_CCHC"/>
</dbReference>
<feature type="region of interest" description="Disordered" evidence="2">
    <location>
        <begin position="188"/>
        <end position="210"/>
    </location>
</feature>
<evidence type="ECO:0000256" key="1">
    <source>
        <dbReference type="PROSITE-ProRule" id="PRU00047"/>
    </source>
</evidence>